<dbReference type="GO" id="GO:0005829">
    <property type="term" value="C:cytosol"/>
    <property type="evidence" value="ECO:0007669"/>
    <property type="project" value="TreeGrafter"/>
</dbReference>
<dbReference type="NCBIfam" id="TIGR00231">
    <property type="entry name" value="small_GTP"/>
    <property type="match status" value="1"/>
</dbReference>
<dbReference type="InterPro" id="IPR009019">
    <property type="entry name" value="KH_sf_prok-type"/>
</dbReference>
<accession>A0A2M8KVS8</accession>
<comment type="subcellular location">
    <subcellularLocation>
        <location evidence="6">Cytoplasm</location>
    </subcellularLocation>
    <subcellularLocation>
        <location evidence="6">Cell membrane</location>
        <topology evidence="6">Peripheral membrane protein</topology>
    </subcellularLocation>
</comment>
<dbReference type="GO" id="GO:0003924">
    <property type="term" value="F:GTPase activity"/>
    <property type="evidence" value="ECO:0007669"/>
    <property type="project" value="UniProtKB-UniRule"/>
</dbReference>
<evidence type="ECO:0000259" key="8">
    <source>
        <dbReference type="PROSITE" id="PS50823"/>
    </source>
</evidence>
<evidence type="ECO:0000313" key="10">
    <source>
        <dbReference type="Proteomes" id="UP000231569"/>
    </source>
</evidence>
<keyword evidence="6" id="KW-0690">Ribosome biogenesis</keyword>
<dbReference type="EMBL" id="PFEE01000003">
    <property type="protein sequence ID" value="PJE64009.1"/>
    <property type="molecule type" value="Genomic_DNA"/>
</dbReference>
<dbReference type="InterPro" id="IPR015946">
    <property type="entry name" value="KH_dom-like_a/b"/>
</dbReference>
<feature type="binding site" evidence="6">
    <location>
        <begin position="58"/>
        <end position="62"/>
    </location>
    <ligand>
        <name>GTP</name>
        <dbReference type="ChEBI" id="CHEBI:37565"/>
    </ligand>
</feature>
<evidence type="ECO:0000313" key="9">
    <source>
        <dbReference type="EMBL" id="PJE64009.1"/>
    </source>
</evidence>
<dbReference type="GO" id="GO:0070181">
    <property type="term" value="F:small ribosomal subunit rRNA binding"/>
    <property type="evidence" value="ECO:0007669"/>
    <property type="project" value="UniProtKB-UniRule"/>
</dbReference>
<comment type="similarity">
    <text evidence="1 6 7">Belongs to the TRAFAC class TrmE-Era-EngA-EngB-Septin-like GTPase superfamily. Era GTPase family.</text>
</comment>
<evidence type="ECO:0000256" key="4">
    <source>
        <dbReference type="ARBA" id="ARBA00022884"/>
    </source>
</evidence>
<proteinExistence type="inferred from homology"/>
<evidence type="ECO:0000256" key="6">
    <source>
        <dbReference type="HAMAP-Rule" id="MF_00367"/>
    </source>
</evidence>
<evidence type="ECO:0000256" key="1">
    <source>
        <dbReference type="ARBA" id="ARBA00007921"/>
    </source>
</evidence>
<keyword evidence="5 6" id="KW-0342">GTP-binding</keyword>
<dbReference type="PRINTS" id="PR00326">
    <property type="entry name" value="GTP1OBG"/>
</dbReference>
<dbReference type="AlphaFoldDB" id="A0A2M8KVS8"/>
<dbReference type="InterPro" id="IPR027417">
    <property type="entry name" value="P-loop_NTPase"/>
</dbReference>
<sequence>MKKAGIVLMVGRPNVGKSTLLNNILGNKVSITSPKPQTTRFPIEAVYEDERGQLIFIDTPGLFKKANDRLAKIVNRRTTEALKGDYDMVMYVIDKTRHRSFEEGRVLGEIRKIKKPVILVINKDDVTGEDCTPEYVFMYDEVDAVHTVSALKRKHFKPLMERLFSYATRNYPIMNTTGMPTPSLNLTSRIYLQEIIREKIYLFTRQELPYKTGVKVDEITERDNGVLYIHAIIFTTDVRYKKMLIGREGLMITEIGRAARKEIETASNKKVYLDIIVEVDPNWQERLNE</sequence>
<dbReference type="PROSITE" id="PS50823">
    <property type="entry name" value="KH_TYPE_2"/>
    <property type="match status" value="1"/>
</dbReference>
<dbReference type="InterPro" id="IPR005662">
    <property type="entry name" value="GTPase_Era-like"/>
</dbReference>
<feature type="binding site" evidence="6">
    <location>
        <begin position="11"/>
        <end position="18"/>
    </location>
    <ligand>
        <name>GTP</name>
        <dbReference type="ChEBI" id="CHEBI:37565"/>
    </ligand>
</feature>
<dbReference type="SUPFAM" id="SSF54814">
    <property type="entry name" value="Prokaryotic type KH domain (KH-domain type II)"/>
    <property type="match status" value="1"/>
</dbReference>
<evidence type="ECO:0000256" key="2">
    <source>
        <dbReference type="ARBA" id="ARBA00020484"/>
    </source>
</evidence>
<keyword evidence="4 6" id="KW-0694">RNA-binding</keyword>
<feature type="binding site" evidence="6">
    <location>
        <begin position="122"/>
        <end position="125"/>
    </location>
    <ligand>
        <name>GTP</name>
        <dbReference type="ChEBI" id="CHEBI:37565"/>
    </ligand>
</feature>
<dbReference type="GO" id="GO:0005525">
    <property type="term" value="F:GTP binding"/>
    <property type="evidence" value="ECO:0007669"/>
    <property type="project" value="UniProtKB-UniRule"/>
</dbReference>
<keyword evidence="6" id="KW-0963">Cytoplasm</keyword>
<comment type="subunit">
    <text evidence="6">Monomer.</text>
</comment>
<gene>
    <name evidence="6" type="primary">era</name>
    <name evidence="9" type="ORF">COU89_00160</name>
</gene>
<dbReference type="PANTHER" id="PTHR42698:SF1">
    <property type="entry name" value="GTPASE ERA, MITOCHONDRIAL"/>
    <property type="match status" value="1"/>
</dbReference>
<dbReference type="GO" id="GO:0043024">
    <property type="term" value="F:ribosomal small subunit binding"/>
    <property type="evidence" value="ECO:0007669"/>
    <property type="project" value="TreeGrafter"/>
</dbReference>
<organism evidence="9 10">
    <name type="scientific">Candidatus Roizmanbacteria bacterium CG10_big_fil_rev_8_21_14_0_10_45_7</name>
    <dbReference type="NCBI Taxonomy" id="1974854"/>
    <lineage>
        <taxon>Bacteria</taxon>
        <taxon>Candidatus Roizmaniibacteriota</taxon>
    </lineage>
</organism>
<dbReference type="NCBIfam" id="TIGR00436">
    <property type="entry name" value="era"/>
    <property type="match status" value="1"/>
</dbReference>
<feature type="domain" description="KH type-2" evidence="8">
    <location>
        <begin position="204"/>
        <end position="279"/>
    </location>
</feature>
<evidence type="ECO:0000256" key="5">
    <source>
        <dbReference type="ARBA" id="ARBA00023134"/>
    </source>
</evidence>
<dbReference type="InterPro" id="IPR030388">
    <property type="entry name" value="G_ERA_dom"/>
</dbReference>
<comment type="caution">
    <text evidence="9">The sequence shown here is derived from an EMBL/GenBank/DDBJ whole genome shotgun (WGS) entry which is preliminary data.</text>
</comment>
<dbReference type="Gene3D" id="3.40.50.300">
    <property type="entry name" value="P-loop containing nucleotide triphosphate hydrolases"/>
    <property type="match status" value="1"/>
</dbReference>
<comment type="function">
    <text evidence="6">An essential GTPase that binds both GDP and GTP, with rapid nucleotide exchange. Plays a role in 16S rRNA processing and 30S ribosomal subunit biogenesis and possibly also in cell cycle regulation and energy metabolism.</text>
</comment>
<reference evidence="10" key="1">
    <citation type="submission" date="2017-09" db="EMBL/GenBank/DDBJ databases">
        <title>Depth-based differentiation of microbial function through sediment-hosted aquifers and enrichment of novel symbionts in the deep terrestrial subsurface.</title>
        <authorList>
            <person name="Probst A.J."/>
            <person name="Ladd B."/>
            <person name="Jarett J.K."/>
            <person name="Geller-Mcgrath D.E."/>
            <person name="Sieber C.M.K."/>
            <person name="Emerson J.B."/>
            <person name="Anantharaman K."/>
            <person name="Thomas B.C."/>
            <person name="Malmstrom R."/>
            <person name="Stieglmeier M."/>
            <person name="Klingl A."/>
            <person name="Woyke T."/>
            <person name="Ryan C.M."/>
            <person name="Banfield J.F."/>
        </authorList>
    </citation>
    <scope>NUCLEOTIDE SEQUENCE [LARGE SCALE GENOMIC DNA]</scope>
</reference>
<dbReference type="PANTHER" id="PTHR42698">
    <property type="entry name" value="GTPASE ERA"/>
    <property type="match status" value="1"/>
</dbReference>
<dbReference type="Gene3D" id="3.30.300.20">
    <property type="match status" value="1"/>
</dbReference>
<dbReference type="GO" id="GO:0005886">
    <property type="term" value="C:plasma membrane"/>
    <property type="evidence" value="ECO:0007669"/>
    <property type="project" value="UniProtKB-SubCell"/>
</dbReference>
<dbReference type="Pfam" id="PF07650">
    <property type="entry name" value="KH_2"/>
    <property type="match status" value="1"/>
</dbReference>
<keyword evidence="6" id="KW-0699">rRNA-binding</keyword>
<dbReference type="Pfam" id="PF01926">
    <property type="entry name" value="MMR_HSR1"/>
    <property type="match status" value="1"/>
</dbReference>
<evidence type="ECO:0000256" key="7">
    <source>
        <dbReference type="RuleBase" id="RU003761"/>
    </source>
</evidence>
<dbReference type="SUPFAM" id="SSF52540">
    <property type="entry name" value="P-loop containing nucleoside triphosphate hydrolases"/>
    <property type="match status" value="1"/>
</dbReference>
<evidence type="ECO:0000256" key="3">
    <source>
        <dbReference type="ARBA" id="ARBA00022741"/>
    </source>
</evidence>
<keyword evidence="3 6" id="KW-0547">Nucleotide-binding</keyword>
<dbReference type="CDD" id="cd22534">
    <property type="entry name" value="KH-II_Era"/>
    <property type="match status" value="1"/>
</dbReference>
<keyword evidence="6" id="KW-0472">Membrane</keyword>
<dbReference type="InterPro" id="IPR006073">
    <property type="entry name" value="GTP-bd"/>
</dbReference>
<dbReference type="CDD" id="cd04163">
    <property type="entry name" value="Era"/>
    <property type="match status" value="1"/>
</dbReference>
<name>A0A2M8KVS8_9BACT</name>
<dbReference type="InterPro" id="IPR004044">
    <property type="entry name" value="KH_dom_type_2"/>
</dbReference>
<keyword evidence="6" id="KW-1003">Cell membrane</keyword>
<dbReference type="Proteomes" id="UP000231569">
    <property type="component" value="Unassembled WGS sequence"/>
</dbReference>
<dbReference type="HAMAP" id="MF_00367">
    <property type="entry name" value="GTPase_Era"/>
    <property type="match status" value="1"/>
</dbReference>
<dbReference type="NCBIfam" id="NF000908">
    <property type="entry name" value="PRK00089.1"/>
    <property type="match status" value="1"/>
</dbReference>
<protein>
    <recommendedName>
        <fullName evidence="2 6">GTPase Era</fullName>
    </recommendedName>
</protein>
<dbReference type="GO" id="GO:0000028">
    <property type="term" value="P:ribosomal small subunit assembly"/>
    <property type="evidence" value="ECO:0007669"/>
    <property type="project" value="TreeGrafter"/>
</dbReference>
<dbReference type="InterPro" id="IPR005225">
    <property type="entry name" value="Small_GTP-bd"/>
</dbReference>